<evidence type="ECO:0000256" key="4">
    <source>
        <dbReference type="ARBA" id="ARBA00022729"/>
    </source>
</evidence>
<proteinExistence type="inferred from homology"/>
<evidence type="ECO:0000256" key="1">
    <source>
        <dbReference type="ARBA" id="ARBA00006249"/>
    </source>
</evidence>
<organism evidence="9 10">
    <name type="scientific">Eutypa lata (strain UCR-EL1)</name>
    <name type="common">Grapevine dieback disease fungus</name>
    <name type="synonym">Eutypa armeniacae</name>
    <dbReference type="NCBI Taxonomy" id="1287681"/>
    <lineage>
        <taxon>Eukaryota</taxon>
        <taxon>Fungi</taxon>
        <taxon>Dikarya</taxon>
        <taxon>Ascomycota</taxon>
        <taxon>Pezizomycotina</taxon>
        <taxon>Sordariomycetes</taxon>
        <taxon>Xylariomycetidae</taxon>
        <taxon>Xylariales</taxon>
        <taxon>Diatrypaceae</taxon>
        <taxon>Eutypa</taxon>
    </lineage>
</organism>
<evidence type="ECO:0000256" key="5">
    <source>
        <dbReference type="ARBA" id="ARBA00022801"/>
    </source>
</evidence>
<reference evidence="10" key="1">
    <citation type="journal article" date="2013" name="Genome Announc.">
        <title>Draft genome sequence of the grapevine dieback fungus Eutypa lata UCR-EL1.</title>
        <authorList>
            <person name="Blanco-Ulate B."/>
            <person name="Rolshausen P.E."/>
            <person name="Cantu D."/>
        </authorList>
    </citation>
    <scope>NUCLEOTIDE SEQUENCE [LARGE SCALE GENOMIC DNA]</scope>
    <source>
        <strain evidence="10">UCR-EL1</strain>
    </source>
</reference>
<evidence type="ECO:0000313" key="10">
    <source>
        <dbReference type="Proteomes" id="UP000012174"/>
    </source>
</evidence>
<accession>M7SW24</accession>
<dbReference type="GO" id="GO:0046872">
    <property type="term" value="F:metal ion binding"/>
    <property type="evidence" value="ECO:0007669"/>
    <property type="project" value="UniProtKB-KW"/>
</dbReference>
<dbReference type="HOGENOM" id="CLU_014819_3_0_1"/>
<evidence type="ECO:0000256" key="8">
    <source>
        <dbReference type="RuleBase" id="RU361238"/>
    </source>
</evidence>
<evidence type="ECO:0000256" key="6">
    <source>
        <dbReference type="ARBA" id="ARBA00022837"/>
    </source>
</evidence>
<evidence type="ECO:0000256" key="7">
    <source>
        <dbReference type="ARBA" id="ARBA00023157"/>
    </source>
</evidence>
<dbReference type="SUPFAM" id="SSF53474">
    <property type="entry name" value="alpha/beta-Hydrolases"/>
    <property type="match status" value="1"/>
</dbReference>
<name>M7SW24_EUTLA</name>
<dbReference type="Proteomes" id="UP000012174">
    <property type="component" value="Unassembled WGS sequence"/>
</dbReference>
<dbReference type="KEGG" id="ela:UCREL1_11282"/>
<evidence type="ECO:0000313" key="9">
    <source>
        <dbReference type="EMBL" id="EMR61781.1"/>
    </source>
</evidence>
<gene>
    <name evidence="9" type="ORF">UCREL1_11282</name>
</gene>
<keyword evidence="2" id="KW-0719">Serine esterase</keyword>
<sequence>MLAQRYPDAYDGIAAAAPGINWGELIPGASWAQAMMNVIQEFPYPCEFEALTAAAVAKCDPLDGITDGLISDPDACQFDAFRLVGATINCTQTGKNMKISETAAYIANLTWTGLTTVDGRHLWYGPDYQARLTGNPTLAKTTSDLGYAMTTCSANGTCAGMDTGLGEAWLKYWVTKDPTFKMADIKSQQEFSELFHASVQQFGSMVGTADPDLSALRNAGGKIITYHGLADGLIPVKGTTDYYDKASDITPDIHDFYRYFKVPGLAHCSGGNGGQPTAAFQALVDWVENGVSPEVLPISFQDKNGIQNNRILCPYPQIAHLKSDDGDVTKEDSFECVSATISEL</sequence>
<keyword evidence="4" id="KW-0732">Signal</keyword>
<dbReference type="InterPro" id="IPR011118">
    <property type="entry name" value="Tannase/feruloyl_esterase"/>
</dbReference>
<dbReference type="EMBL" id="KB707545">
    <property type="protein sequence ID" value="EMR61781.1"/>
    <property type="molecule type" value="Genomic_DNA"/>
</dbReference>
<keyword evidence="7" id="KW-1015">Disulfide bond</keyword>
<evidence type="ECO:0000256" key="2">
    <source>
        <dbReference type="ARBA" id="ARBA00022487"/>
    </source>
</evidence>
<dbReference type="OrthoDB" id="3039123at2759"/>
<keyword evidence="3" id="KW-0479">Metal-binding</keyword>
<dbReference type="STRING" id="1287681.M7SW24"/>
<evidence type="ECO:0000256" key="3">
    <source>
        <dbReference type="ARBA" id="ARBA00022723"/>
    </source>
</evidence>
<keyword evidence="6" id="KW-0106">Calcium</keyword>
<dbReference type="AlphaFoldDB" id="M7SW24"/>
<dbReference type="PANTHER" id="PTHR33938:SF13">
    <property type="entry name" value="CARBOXYLIC ESTER HYDROLASE"/>
    <property type="match status" value="1"/>
</dbReference>
<protein>
    <recommendedName>
        <fullName evidence="8">Carboxylic ester hydrolase</fullName>
        <ecNumber evidence="8">3.1.1.-</ecNumber>
    </recommendedName>
</protein>
<dbReference type="EC" id="3.1.1.-" evidence="8"/>
<comment type="similarity">
    <text evidence="1 8">Belongs to the tannase family.</text>
</comment>
<dbReference type="eggNOG" id="ENOG502SH94">
    <property type="taxonomic scope" value="Eukaryota"/>
</dbReference>
<dbReference type="InterPro" id="IPR029058">
    <property type="entry name" value="AB_hydrolase_fold"/>
</dbReference>
<dbReference type="GO" id="GO:0030600">
    <property type="term" value="F:feruloyl esterase activity"/>
    <property type="evidence" value="ECO:0007669"/>
    <property type="project" value="UniProtKB-ARBA"/>
</dbReference>
<dbReference type="PANTHER" id="PTHR33938">
    <property type="entry name" value="FERULOYL ESTERASE B-RELATED"/>
    <property type="match status" value="1"/>
</dbReference>
<keyword evidence="5 8" id="KW-0378">Hydrolase</keyword>
<keyword evidence="10" id="KW-1185">Reference proteome</keyword>
<dbReference type="Pfam" id="PF07519">
    <property type="entry name" value="Tannase"/>
    <property type="match status" value="1"/>
</dbReference>